<dbReference type="AlphaFoldDB" id="F2JYB8"/>
<sequence>MTILIEQTKLESVGQLSNKTQTLLSLIPQGEQWLQVMLNDKEHTVSFASEAAFIEEVGPGLRDTSLIYFPNLNLTVGIQALSAMSESELILLIRSDASSNNAAMNKLFSEYRLINDEAFKVLNPQLINQPLRWSSTFDENIQLYQSLSYADGQFDVSQSVKQEASEWAQEQAQTLAEFGDYYCLYLALYNDSDGNARTLNGILAQLQPVVLDNLDCPIATYELDQKALQRAIEQWQAEGNTLGFSTLSAGLLNVGLNLNLKSTESIESQAESYIASIQSVLKNQLATDSYINQSGKCRHYEYSLTDRTILLNLNAIGCLSLFSDRPKAV</sequence>
<dbReference type="HOGENOM" id="CLU_844138_0_0_6"/>
<dbReference type="STRING" id="717774.Marme_2719"/>
<evidence type="ECO:0000313" key="1">
    <source>
        <dbReference type="EMBL" id="ADZ91949.1"/>
    </source>
</evidence>
<dbReference type="RefSeq" id="WP_013661852.1">
    <property type="nucleotide sequence ID" value="NC_015276.1"/>
</dbReference>
<organism evidence="1 2">
    <name type="scientific">Marinomonas mediterranea (strain ATCC 700492 / JCM 21426 / NBRC 103028 / MMB-1)</name>
    <dbReference type="NCBI Taxonomy" id="717774"/>
    <lineage>
        <taxon>Bacteria</taxon>
        <taxon>Pseudomonadati</taxon>
        <taxon>Pseudomonadota</taxon>
        <taxon>Gammaproteobacteria</taxon>
        <taxon>Oceanospirillales</taxon>
        <taxon>Oceanospirillaceae</taxon>
        <taxon>Marinomonas</taxon>
    </lineage>
</organism>
<name>F2JYB8_MARM1</name>
<accession>F2JYB8</accession>
<proteinExistence type="predicted"/>
<gene>
    <name evidence="1" type="ordered locus">Marme_2719</name>
</gene>
<dbReference type="eggNOG" id="ENOG502ZCGI">
    <property type="taxonomic scope" value="Bacteria"/>
</dbReference>
<reference evidence="1 2" key="1">
    <citation type="journal article" date="2012" name="Stand. Genomic Sci.">
        <title>Complete genome sequence of the melanogenic marine bacterium Marinomonas mediterranea type strain (MMB-1(T)).</title>
        <authorList>
            <person name="Lucas-Elio P."/>
            <person name="Goodwin L."/>
            <person name="Woyke T."/>
            <person name="Pitluck S."/>
            <person name="Nolan M."/>
            <person name="Kyrpides N.C."/>
            <person name="Detter J.C."/>
            <person name="Copeland A."/>
            <person name="Teshima H."/>
            <person name="Bruce D."/>
            <person name="Detter C."/>
            <person name="Tapia R."/>
            <person name="Han S."/>
            <person name="Land M.L."/>
            <person name="Ivanova N."/>
            <person name="Mikhailova N."/>
            <person name="Johnston A.W."/>
            <person name="Sanchez-Amat A."/>
        </authorList>
    </citation>
    <scope>NUCLEOTIDE SEQUENCE [LARGE SCALE GENOMIC DNA]</scope>
    <source>
        <strain evidence="2">ATCC 700492 / JCM 21426 / NBRC 103028 / MMB-1</strain>
    </source>
</reference>
<keyword evidence="2" id="KW-1185">Reference proteome</keyword>
<dbReference type="OrthoDB" id="6290412at2"/>
<dbReference type="EMBL" id="CP002583">
    <property type="protein sequence ID" value="ADZ91949.1"/>
    <property type="molecule type" value="Genomic_DNA"/>
</dbReference>
<evidence type="ECO:0000313" key="2">
    <source>
        <dbReference type="Proteomes" id="UP000001062"/>
    </source>
</evidence>
<dbReference type="KEGG" id="mme:Marme_2719"/>
<dbReference type="PATRIC" id="fig|717774.3.peg.2806"/>
<dbReference type="Proteomes" id="UP000001062">
    <property type="component" value="Chromosome"/>
</dbReference>
<protein>
    <submittedName>
        <fullName evidence="1">Uncharacterized protein</fullName>
    </submittedName>
</protein>